<gene>
    <name evidence="2" type="ORF">PECUL_23A010603</name>
</gene>
<dbReference type="Proteomes" id="UP001295444">
    <property type="component" value="Chromosome 01"/>
</dbReference>
<feature type="compositionally biased region" description="Low complexity" evidence="1">
    <location>
        <begin position="47"/>
        <end position="71"/>
    </location>
</feature>
<protein>
    <submittedName>
        <fullName evidence="2">Uncharacterized protein</fullName>
    </submittedName>
</protein>
<name>A0AAD1VPI9_PELCU</name>
<dbReference type="AlphaFoldDB" id="A0AAD1VPI9"/>
<organism evidence="2 3">
    <name type="scientific">Pelobates cultripes</name>
    <name type="common">Western spadefoot toad</name>
    <dbReference type="NCBI Taxonomy" id="61616"/>
    <lineage>
        <taxon>Eukaryota</taxon>
        <taxon>Metazoa</taxon>
        <taxon>Chordata</taxon>
        <taxon>Craniata</taxon>
        <taxon>Vertebrata</taxon>
        <taxon>Euteleostomi</taxon>
        <taxon>Amphibia</taxon>
        <taxon>Batrachia</taxon>
        <taxon>Anura</taxon>
        <taxon>Pelobatoidea</taxon>
        <taxon>Pelobatidae</taxon>
        <taxon>Pelobates</taxon>
    </lineage>
</organism>
<dbReference type="EMBL" id="OW240912">
    <property type="protein sequence ID" value="CAH2222584.1"/>
    <property type="molecule type" value="Genomic_DNA"/>
</dbReference>
<accession>A0AAD1VPI9</accession>
<feature type="region of interest" description="Disordered" evidence="1">
    <location>
        <begin position="1"/>
        <end position="109"/>
    </location>
</feature>
<feature type="compositionally biased region" description="Polar residues" evidence="1">
    <location>
        <begin position="82"/>
        <end position="91"/>
    </location>
</feature>
<proteinExistence type="predicted"/>
<evidence type="ECO:0000313" key="3">
    <source>
        <dbReference type="Proteomes" id="UP001295444"/>
    </source>
</evidence>
<keyword evidence="3" id="KW-1185">Reference proteome</keyword>
<evidence type="ECO:0000256" key="1">
    <source>
        <dbReference type="SAM" id="MobiDB-lite"/>
    </source>
</evidence>
<reference evidence="2" key="1">
    <citation type="submission" date="2022-03" db="EMBL/GenBank/DDBJ databases">
        <authorList>
            <person name="Alioto T."/>
            <person name="Alioto T."/>
            <person name="Gomez Garrido J."/>
        </authorList>
    </citation>
    <scope>NUCLEOTIDE SEQUENCE</scope>
</reference>
<sequence length="129" mass="14226">MGNRKKDKPTLNTPDQGAAKNPGGLDKYFRDTMRVLGAGLEDSQTAPSSPRGSPPLSLIGDITNTTTTTKRTSNRYPKKTNLENATSITIHENQETADNPEKNSLRKRKKDYSIQTLLIIIITTPTVKE</sequence>
<evidence type="ECO:0000313" key="2">
    <source>
        <dbReference type="EMBL" id="CAH2222584.1"/>
    </source>
</evidence>